<dbReference type="PATRIC" id="fig|1423742.4.peg.200"/>
<dbReference type="RefSeq" id="WP_054653456.1">
    <property type="nucleotide sequence ID" value="NZ_AZGC01000008.1"/>
</dbReference>
<sequence>MSKANGIKSRMDTLESISKLDKRRTFTDFYLTFDLDDYELFGKIRAMLNGEVEPNNPAFMKFLDRCLEVYKVNTHDYSGITEDMMMDEVGKFKYRNGFIPKAELLGRAITFTPSLLPRSTKLKSEYTNDVYDALKHDLVIKVRDEHSMVRNIAAYQELQRRIMRF</sequence>
<dbReference type="Proteomes" id="UP000051084">
    <property type="component" value="Unassembled WGS sequence"/>
</dbReference>
<evidence type="ECO:0000313" key="2">
    <source>
        <dbReference type="Proteomes" id="UP000051084"/>
    </source>
</evidence>
<reference evidence="1 2" key="1">
    <citation type="journal article" date="2015" name="Genome Announc.">
        <title>Expanding the biotechnology potential of lactobacilli through comparative genomics of 213 strains and associated genera.</title>
        <authorList>
            <person name="Sun Z."/>
            <person name="Harris H.M."/>
            <person name="McCann A."/>
            <person name="Guo C."/>
            <person name="Argimon S."/>
            <person name="Zhang W."/>
            <person name="Yang X."/>
            <person name="Jeffery I.B."/>
            <person name="Cooney J.C."/>
            <person name="Kagawa T.F."/>
            <person name="Liu W."/>
            <person name="Song Y."/>
            <person name="Salvetti E."/>
            <person name="Wrobel A."/>
            <person name="Rasinkangas P."/>
            <person name="Parkhill J."/>
            <person name="Rea M.C."/>
            <person name="O'Sullivan O."/>
            <person name="Ritari J."/>
            <person name="Douillard F.P."/>
            <person name="Paul Ross R."/>
            <person name="Yang R."/>
            <person name="Briner A.E."/>
            <person name="Felis G.E."/>
            <person name="de Vos W.M."/>
            <person name="Barrangou R."/>
            <person name="Klaenhammer T.R."/>
            <person name="Caufield P.W."/>
            <person name="Cui Y."/>
            <person name="Zhang H."/>
            <person name="O'Toole P.W."/>
        </authorList>
    </citation>
    <scope>NUCLEOTIDE SEQUENCE [LARGE SCALE GENOMIC DNA]</scope>
    <source>
        <strain evidence="1 2">DSM 18793</strain>
    </source>
</reference>
<name>A0A0R1V0M2_9LACO</name>
<gene>
    <name evidence="1" type="ORF">FC21_GL000188</name>
</gene>
<accession>A0A0R1V0M2</accession>
<comment type="caution">
    <text evidence="1">The sequence shown here is derived from an EMBL/GenBank/DDBJ whole genome shotgun (WGS) entry which is preliminary data.</text>
</comment>
<dbReference type="EMBL" id="AZGC01000008">
    <property type="protein sequence ID" value="KRL96389.1"/>
    <property type="molecule type" value="Genomic_DNA"/>
</dbReference>
<keyword evidence="2" id="KW-1185">Reference proteome</keyword>
<evidence type="ECO:0000313" key="1">
    <source>
        <dbReference type="EMBL" id="KRL96389.1"/>
    </source>
</evidence>
<dbReference type="AlphaFoldDB" id="A0A0R1V0M2"/>
<proteinExistence type="predicted"/>
<protein>
    <submittedName>
        <fullName evidence="1">Uncharacterized protein</fullName>
    </submittedName>
</protein>
<organism evidence="1 2">
    <name type="scientific">Limosilactobacillus equigenerosi DSM 18793 = JCM 14505</name>
    <dbReference type="NCBI Taxonomy" id="1423742"/>
    <lineage>
        <taxon>Bacteria</taxon>
        <taxon>Bacillati</taxon>
        <taxon>Bacillota</taxon>
        <taxon>Bacilli</taxon>
        <taxon>Lactobacillales</taxon>
        <taxon>Lactobacillaceae</taxon>
        <taxon>Limosilactobacillus</taxon>
    </lineage>
</organism>